<evidence type="ECO:0000256" key="10">
    <source>
        <dbReference type="ARBA" id="ARBA00022824"/>
    </source>
</evidence>
<dbReference type="GO" id="GO:0005634">
    <property type="term" value="C:nucleus"/>
    <property type="evidence" value="ECO:0007669"/>
    <property type="project" value="TreeGrafter"/>
</dbReference>
<evidence type="ECO:0000313" key="26">
    <source>
        <dbReference type="Proteomes" id="UP000014760"/>
    </source>
</evidence>
<dbReference type="InterPro" id="IPR000719">
    <property type="entry name" value="Prot_kinase_dom"/>
</dbReference>
<reference evidence="24 26" key="2">
    <citation type="journal article" date="2013" name="Nature">
        <title>Insights into bilaterian evolution from three spiralian genomes.</title>
        <authorList>
            <person name="Simakov O."/>
            <person name="Marletaz F."/>
            <person name="Cho S.J."/>
            <person name="Edsinger-Gonzales E."/>
            <person name="Havlak P."/>
            <person name="Hellsten U."/>
            <person name="Kuo D.H."/>
            <person name="Larsson T."/>
            <person name="Lv J."/>
            <person name="Arendt D."/>
            <person name="Savage R."/>
            <person name="Osoegawa K."/>
            <person name="de Jong P."/>
            <person name="Grimwood J."/>
            <person name="Chapman J.A."/>
            <person name="Shapiro H."/>
            <person name="Aerts A."/>
            <person name="Otillar R.P."/>
            <person name="Terry A.Y."/>
            <person name="Boore J.L."/>
            <person name="Grigoriev I.V."/>
            <person name="Lindberg D.R."/>
            <person name="Seaver E.C."/>
            <person name="Weisblat D.A."/>
            <person name="Putnam N.H."/>
            <person name="Rokhsar D.S."/>
        </authorList>
    </citation>
    <scope>NUCLEOTIDE SEQUENCE</scope>
    <source>
        <strain evidence="24 26">I ESC-2004</strain>
    </source>
</reference>
<dbReference type="EC" id="2.7.11.1" evidence="2"/>
<dbReference type="GO" id="GO:0006986">
    <property type="term" value="P:response to unfolded protein"/>
    <property type="evidence" value="ECO:0007669"/>
    <property type="project" value="UniProtKB-KW"/>
</dbReference>
<dbReference type="GO" id="GO:0004694">
    <property type="term" value="F:eukaryotic translation initiation factor 2alpha kinase activity"/>
    <property type="evidence" value="ECO:0007669"/>
    <property type="project" value="TreeGrafter"/>
</dbReference>
<keyword evidence="12" id="KW-0810">Translation regulation</keyword>
<dbReference type="GO" id="GO:0034976">
    <property type="term" value="P:response to endoplasmic reticulum stress"/>
    <property type="evidence" value="ECO:0007669"/>
    <property type="project" value="UniProtKB-ARBA"/>
</dbReference>
<evidence type="ECO:0000256" key="17">
    <source>
        <dbReference type="ARBA" id="ARBA00023230"/>
    </source>
</evidence>
<dbReference type="SMART" id="SM00564">
    <property type="entry name" value="PQQ"/>
    <property type="match status" value="2"/>
</dbReference>
<feature type="region of interest" description="Disordered" evidence="21">
    <location>
        <begin position="809"/>
        <end position="831"/>
    </location>
</feature>
<dbReference type="EnsemblMetazoa" id="CapteT190955">
    <property type="protein sequence ID" value="CapteP190955"/>
    <property type="gene ID" value="CapteG190955"/>
</dbReference>
<reference evidence="25" key="3">
    <citation type="submission" date="2015-06" db="UniProtKB">
        <authorList>
            <consortium name="EnsemblMetazoa"/>
        </authorList>
    </citation>
    <scope>IDENTIFICATION</scope>
</reference>
<evidence type="ECO:0000313" key="25">
    <source>
        <dbReference type="EnsemblMetazoa" id="CapteP190955"/>
    </source>
</evidence>
<dbReference type="InterPro" id="IPR017441">
    <property type="entry name" value="Protein_kinase_ATP_BS"/>
</dbReference>
<keyword evidence="8 20" id="KW-0547">Nucleotide-binding</keyword>
<evidence type="ECO:0000313" key="24">
    <source>
        <dbReference type="EMBL" id="ELT93776.1"/>
    </source>
</evidence>
<dbReference type="OMA" id="CMIEERE"/>
<keyword evidence="26" id="KW-1185">Reference proteome</keyword>
<dbReference type="InterPro" id="IPR018391">
    <property type="entry name" value="PQQ_b-propeller_rpt"/>
</dbReference>
<dbReference type="HOGENOM" id="CLU_009091_0_0_1"/>
<evidence type="ECO:0000256" key="11">
    <source>
        <dbReference type="ARBA" id="ARBA00022840"/>
    </source>
</evidence>
<keyword evidence="5" id="KW-0808">Transferase</keyword>
<feature type="domain" description="Protein kinase" evidence="23">
    <location>
        <begin position="629"/>
        <end position="1080"/>
    </location>
</feature>
<keyword evidence="11 20" id="KW-0067">ATP-binding</keyword>
<evidence type="ECO:0000256" key="16">
    <source>
        <dbReference type="ARBA" id="ARBA00023180"/>
    </source>
</evidence>
<evidence type="ECO:0000256" key="13">
    <source>
        <dbReference type="ARBA" id="ARBA00022989"/>
    </source>
</evidence>
<feature type="compositionally biased region" description="Low complexity" evidence="21">
    <location>
        <begin position="862"/>
        <end position="874"/>
    </location>
</feature>
<dbReference type="SUPFAM" id="SSF50998">
    <property type="entry name" value="Quinoprotein alcohol dehydrogenase-like"/>
    <property type="match status" value="1"/>
</dbReference>
<dbReference type="FunFam" id="3.30.200.20:FF:000193">
    <property type="entry name" value="Eukaryotic translation initiation factor 2-alpha kinase 3"/>
    <property type="match status" value="1"/>
</dbReference>
<dbReference type="GO" id="GO:0005789">
    <property type="term" value="C:endoplasmic reticulum membrane"/>
    <property type="evidence" value="ECO:0007669"/>
    <property type="project" value="UniProtKB-SubCell"/>
</dbReference>
<dbReference type="EMBL" id="KB309617">
    <property type="protein sequence ID" value="ELT93776.1"/>
    <property type="molecule type" value="Genomic_DNA"/>
</dbReference>
<reference evidence="26" key="1">
    <citation type="submission" date="2012-12" db="EMBL/GenBank/DDBJ databases">
        <authorList>
            <person name="Hellsten U."/>
            <person name="Grimwood J."/>
            <person name="Chapman J.A."/>
            <person name="Shapiro H."/>
            <person name="Aerts A."/>
            <person name="Otillar R.P."/>
            <person name="Terry A.Y."/>
            <person name="Boore J.L."/>
            <person name="Simakov O."/>
            <person name="Marletaz F."/>
            <person name="Cho S.-J."/>
            <person name="Edsinger-Gonzales E."/>
            <person name="Havlak P."/>
            <person name="Kuo D.-H."/>
            <person name="Larsson T."/>
            <person name="Lv J."/>
            <person name="Arendt D."/>
            <person name="Savage R."/>
            <person name="Osoegawa K."/>
            <person name="de Jong P."/>
            <person name="Lindberg D.R."/>
            <person name="Seaver E.C."/>
            <person name="Weisblat D.A."/>
            <person name="Putnam N.H."/>
            <person name="Grigoriev I.V."/>
            <person name="Rokhsar D.S."/>
        </authorList>
    </citation>
    <scope>NUCLEOTIDE SEQUENCE</scope>
    <source>
        <strain evidence="26">I ESC-2004</strain>
    </source>
</reference>
<dbReference type="STRING" id="283909.R7TQJ3"/>
<evidence type="ECO:0000256" key="6">
    <source>
        <dbReference type="ARBA" id="ARBA00022692"/>
    </source>
</evidence>
<proteinExistence type="inferred from homology"/>
<feature type="compositionally biased region" description="Polar residues" evidence="21">
    <location>
        <begin position="74"/>
        <end position="91"/>
    </location>
</feature>
<dbReference type="InterPro" id="IPR008271">
    <property type="entry name" value="Ser/Thr_kinase_AS"/>
</dbReference>
<evidence type="ECO:0000256" key="18">
    <source>
        <dbReference type="ARBA" id="ARBA00037982"/>
    </source>
</evidence>
<keyword evidence="17" id="KW-0834">Unfolded protein response</keyword>
<keyword evidence="9" id="KW-0418">Kinase</keyword>
<evidence type="ECO:0000256" key="8">
    <source>
        <dbReference type="ARBA" id="ARBA00022741"/>
    </source>
</evidence>
<dbReference type="InterPro" id="IPR011009">
    <property type="entry name" value="Kinase-like_dom_sf"/>
</dbReference>
<name>R7TQJ3_CAPTE</name>
<keyword evidence="10" id="KW-0256">Endoplasmic reticulum</keyword>
<keyword evidence="6" id="KW-0812">Transmembrane</keyword>
<evidence type="ECO:0000256" key="5">
    <source>
        <dbReference type="ARBA" id="ARBA00022679"/>
    </source>
</evidence>
<dbReference type="AlphaFoldDB" id="R7TQJ3"/>
<dbReference type="Proteomes" id="UP000014760">
    <property type="component" value="Unassembled WGS sequence"/>
</dbReference>
<keyword evidence="13" id="KW-1133">Transmembrane helix</keyword>
<gene>
    <name evidence="24" type="ORF">CAPTEDRAFT_190955</name>
</gene>
<dbReference type="FunCoup" id="R7TQJ3">
    <property type="interactions" value="942"/>
</dbReference>
<dbReference type="PROSITE" id="PS00108">
    <property type="entry name" value="PROTEIN_KINASE_ST"/>
    <property type="match status" value="1"/>
</dbReference>
<dbReference type="PANTHER" id="PTHR11042">
    <property type="entry name" value="EUKARYOTIC TRANSLATION INITIATION FACTOR 2-ALPHA KINASE EIF2-ALPHA KINASE -RELATED"/>
    <property type="match status" value="1"/>
</dbReference>
<dbReference type="Gene3D" id="3.30.200.20">
    <property type="entry name" value="Phosphorylase Kinase, domain 1"/>
    <property type="match status" value="1"/>
</dbReference>
<feature type="region of interest" description="Disordered" evidence="21">
    <location>
        <begin position="33"/>
        <end position="91"/>
    </location>
</feature>
<accession>R7TQJ3</accession>
<evidence type="ECO:0000256" key="2">
    <source>
        <dbReference type="ARBA" id="ARBA00012513"/>
    </source>
</evidence>
<evidence type="ECO:0000256" key="7">
    <source>
        <dbReference type="ARBA" id="ARBA00022729"/>
    </source>
</evidence>
<keyword evidence="16" id="KW-0325">Glycoprotein</keyword>
<evidence type="ECO:0000256" key="12">
    <source>
        <dbReference type="ARBA" id="ARBA00022845"/>
    </source>
</evidence>
<comment type="subcellular location">
    <subcellularLocation>
        <location evidence="1">Endoplasmic reticulum membrane</location>
        <topology evidence="1">Single-pass type I membrane protein</topology>
    </subcellularLocation>
</comment>
<dbReference type="FunFam" id="1.10.510.10:FF:000251">
    <property type="entry name" value="eukaryotic translation initiation factor 2-alpha kinase 3"/>
    <property type="match status" value="1"/>
</dbReference>
<evidence type="ECO:0000256" key="19">
    <source>
        <dbReference type="ARBA" id="ARBA00041500"/>
    </source>
</evidence>
<dbReference type="InterPro" id="IPR011047">
    <property type="entry name" value="Quinoprotein_ADH-like_sf"/>
</dbReference>
<dbReference type="Gene3D" id="1.10.510.10">
    <property type="entry name" value="Transferase(Phosphotransferase) domain 1"/>
    <property type="match status" value="1"/>
</dbReference>
<dbReference type="Gene3D" id="2.130.10.10">
    <property type="entry name" value="YVTN repeat-like/Quinoprotein amine dehydrogenase"/>
    <property type="match status" value="1"/>
</dbReference>
<dbReference type="EMBL" id="AMQN01002568">
    <property type="status" value="NOT_ANNOTATED_CDS"/>
    <property type="molecule type" value="Genomic_DNA"/>
</dbReference>
<feature type="compositionally biased region" description="Acidic residues" evidence="21">
    <location>
        <begin position="50"/>
        <end position="72"/>
    </location>
</feature>
<keyword evidence="4" id="KW-0597">Phosphoprotein</keyword>
<evidence type="ECO:0000256" key="4">
    <source>
        <dbReference type="ARBA" id="ARBA00022553"/>
    </source>
</evidence>
<protein>
    <recommendedName>
        <fullName evidence="2">non-specific serine/threonine protein kinase</fullName>
        <ecNumber evidence="2">2.7.11.1</ecNumber>
    </recommendedName>
    <alternativeName>
        <fullName evidence="19">PRKR-like endoplasmic reticulum kinase</fullName>
    </alternativeName>
</protein>
<feature type="chain" id="PRO_5008787246" description="non-specific serine/threonine protein kinase" evidence="22">
    <location>
        <begin position="31"/>
        <end position="1111"/>
    </location>
</feature>
<dbReference type="InterPro" id="IPR015943">
    <property type="entry name" value="WD40/YVTN_repeat-like_dom_sf"/>
</dbReference>
<dbReference type="SMART" id="SM00220">
    <property type="entry name" value="S_TKc"/>
    <property type="match status" value="1"/>
</dbReference>
<organism evidence="24">
    <name type="scientific">Capitella teleta</name>
    <name type="common">Polychaete worm</name>
    <dbReference type="NCBI Taxonomy" id="283909"/>
    <lineage>
        <taxon>Eukaryota</taxon>
        <taxon>Metazoa</taxon>
        <taxon>Spiralia</taxon>
        <taxon>Lophotrochozoa</taxon>
        <taxon>Annelida</taxon>
        <taxon>Polychaeta</taxon>
        <taxon>Sedentaria</taxon>
        <taxon>Scolecida</taxon>
        <taxon>Capitellidae</taxon>
        <taxon>Capitella</taxon>
    </lineage>
</organism>
<dbReference type="Pfam" id="PF00069">
    <property type="entry name" value="Pkinase"/>
    <property type="match status" value="2"/>
</dbReference>
<evidence type="ECO:0000256" key="21">
    <source>
        <dbReference type="SAM" id="MobiDB-lite"/>
    </source>
</evidence>
<dbReference type="PROSITE" id="PS00107">
    <property type="entry name" value="PROTEIN_KINASE_ATP"/>
    <property type="match status" value="1"/>
</dbReference>
<feature type="binding site" evidence="20">
    <location>
        <position position="658"/>
    </location>
    <ligand>
        <name>ATP</name>
        <dbReference type="ChEBI" id="CHEBI:30616"/>
    </ligand>
</feature>
<evidence type="ECO:0000256" key="20">
    <source>
        <dbReference type="PROSITE-ProRule" id="PRU10141"/>
    </source>
</evidence>
<keyword evidence="3" id="KW-0723">Serine/threonine-protein kinase</keyword>
<dbReference type="OrthoDB" id="341578at2759"/>
<keyword evidence="7 22" id="KW-0732">Signal</keyword>
<keyword evidence="14" id="KW-0346">Stress response</keyword>
<sequence length="1111" mass="124755">MNNRTELRKAVKWCSFFASVAILALPGIHAVEPPSNGPVDSESGLVDPPAPEEDPSEAEADVQVAEVDDYPDTDTPSVTEQKPCVTPSTSEGGKEKRFLILVSSVDGQLTAFNGKNGNIEWSVDTGTLVSSSISKIEMNRHGIPMHLIPSLDGGLYQFDGENIEPVPLGADVLLSSSFRFNDDSMIVGGKETENYGIDVKEGKIRYICSMDGCQYKAEGPTEEPKTAYLRGDSEDEVLVISRHTKTIRAIEMRTGAEKWNFSVGQHEVSLVGENDGYTQSITHKNDEMEECVIYEEEVCDEDDENIEEDADCEDCYIEDAEEIEEKDQRDKNEEEEINATSLPVDVKVIVPQGVIIGVSRDDPEEILWQQKLDAAVADAWTLMGKTLQPVSLFDADHNLALGVTNDDSEREDTKNSHPSSPVIYIGMHEDQLYVQPSIQMQKIVQATSTQIMTSGSASTKMPRVRWLPYLATASSRTPAVTARKNPHLLTYEKEEAVLGEEHTLAISPKQYPYDNGYYLFSDTTPIQLPNASSEKDGEKDEFFDEEITVTLMNWWREVLVISIMMSILVHLILVKFCYPRRPAIMPVPSSSASLISEEKDESNESKEAEDVVMLDQPLSQYSSRYRTDFEQVTCLGKGGFGVVFQAKNKLDDCDYAIKRIALNNSDRAKQKVMREVKALAKLDHVGIVRYNQAWFECPPPGWQEEQDLLNTDLHALDSTPSTTYTELSPVNKKDVSTSLSDVNPLQPFGPDFSVHHTLTDISESSEVENVGSSEGFKPGTTAFPPYEDSASISSGVGFIRSDFADHEDDDDSFDISFRDNSSETPFQPYMKQPNEISESFDIIFEDDKTEAKVTEASKSSVRPQSLRLPSHRSPSPGPPSMASRIYLYIQMQMCQRESLKDWLSGNTLNRDRFECLKFFHQILCAVDYVHQCGLMHRDLKPSNIFFSMDGVIKVGDFGLVTALEENCEFTPDEKSGSKNKSKRYTDQVGTELYMSPEQSSRHPYTQKVDIYALGMIFFELFYPFGTQMERIKTLQDIRRLVFPLRFERELAKEYDFVLPMLSHDASSRPSSSDLLHGKFLMSFEEHNFQRVRSTSRSRTVSTSSSGSEILK</sequence>
<dbReference type="InterPro" id="IPR050339">
    <property type="entry name" value="CC_SR_Kinase"/>
</dbReference>
<evidence type="ECO:0000259" key="23">
    <source>
        <dbReference type="PROSITE" id="PS50011"/>
    </source>
</evidence>
<evidence type="ECO:0000256" key="1">
    <source>
        <dbReference type="ARBA" id="ARBA00004115"/>
    </source>
</evidence>
<feature type="region of interest" description="Disordered" evidence="21">
    <location>
        <begin position="854"/>
        <end position="879"/>
    </location>
</feature>
<evidence type="ECO:0000256" key="3">
    <source>
        <dbReference type="ARBA" id="ARBA00022527"/>
    </source>
</evidence>
<dbReference type="PROSITE" id="PS50011">
    <property type="entry name" value="PROTEIN_KINASE_DOM"/>
    <property type="match status" value="1"/>
</dbReference>
<keyword evidence="15" id="KW-0472">Membrane</keyword>
<feature type="signal peptide" evidence="22">
    <location>
        <begin position="1"/>
        <end position="30"/>
    </location>
</feature>
<evidence type="ECO:0000256" key="14">
    <source>
        <dbReference type="ARBA" id="ARBA00023016"/>
    </source>
</evidence>
<dbReference type="SUPFAM" id="SSF56112">
    <property type="entry name" value="Protein kinase-like (PK-like)"/>
    <property type="match status" value="1"/>
</dbReference>
<comment type="similarity">
    <text evidence="18">Belongs to the protein kinase superfamily. Ser/Thr protein kinase family. GCN2 subfamily.</text>
</comment>
<evidence type="ECO:0000256" key="22">
    <source>
        <dbReference type="SAM" id="SignalP"/>
    </source>
</evidence>
<evidence type="ECO:0000256" key="9">
    <source>
        <dbReference type="ARBA" id="ARBA00022777"/>
    </source>
</evidence>
<evidence type="ECO:0000256" key="15">
    <source>
        <dbReference type="ARBA" id="ARBA00023136"/>
    </source>
</evidence>
<dbReference type="GO" id="GO:0005524">
    <property type="term" value="F:ATP binding"/>
    <property type="evidence" value="ECO:0007669"/>
    <property type="project" value="UniProtKB-UniRule"/>
</dbReference>
<dbReference type="PANTHER" id="PTHR11042:SF91">
    <property type="entry name" value="EUKARYOTIC TRANSLATION INITIATION FACTOR 2-ALPHA KINASE"/>
    <property type="match status" value="1"/>
</dbReference>